<evidence type="ECO:0000313" key="1">
    <source>
        <dbReference type="EMBL" id="GFH33703.1"/>
    </source>
</evidence>
<feature type="non-terminal residue" evidence="1">
    <location>
        <position position="1"/>
    </location>
</feature>
<reference evidence="1 2" key="1">
    <citation type="submission" date="2020-02" db="EMBL/GenBank/DDBJ databases">
        <title>Draft genome sequence of Haematococcus lacustris strain NIES-144.</title>
        <authorList>
            <person name="Morimoto D."/>
            <person name="Nakagawa S."/>
            <person name="Yoshida T."/>
            <person name="Sawayama S."/>
        </authorList>
    </citation>
    <scope>NUCLEOTIDE SEQUENCE [LARGE SCALE GENOMIC DNA]</scope>
    <source>
        <strain evidence="1 2">NIES-144</strain>
    </source>
</reference>
<accession>A0A6A0AN39</accession>
<protein>
    <submittedName>
        <fullName evidence="1">Uncharacterized protein</fullName>
    </submittedName>
</protein>
<dbReference type="Pfam" id="PF14234">
    <property type="entry name" value="DUF4336"/>
    <property type="match status" value="1"/>
</dbReference>
<proteinExistence type="predicted"/>
<dbReference type="PANTHER" id="PTHR33835">
    <property type="entry name" value="YALI0C07656P"/>
    <property type="match status" value="1"/>
</dbReference>
<comment type="caution">
    <text evidence="1">The sequence shown here is derived from an EMBL/GenBank/DDBJ whole genome shotgun (WGS) entry which is preliminary data.</text>
</comment>
<dbReference type="PANTHER" id="PTHR33835:SF2">
    <property type="entry name" value="LYSINE-TRNA LIGASE"/>
    <property type="match status" value="1"/>
</dbReference>
<gene>
    <name evidence="1" type="ORF">HaLaN_33111</name>
</gene>
<name>A0A6A0AN39_HAELA</name>
<dbReference type="EMBL" id="BLLF01009368">
    <property type="protein sequence ID" value="GFH33703.1"/>
    <property type="molecule type" value="Genomic_DNA"/>
</dbReference>
<evidence type="ECO:0000313" key="2">
    <source>
        <dbReference type="Proteomes" id="UP000485058"/>
    </source>
</evidence>
<organism evidence="1 2">
    <name type="scientific">Haematococcus lacustris</name>
    <name type="common">Green alga</name>
    <name type="synonym">Haematococcus pluvialis</name>
    <dbReference type="NCBI Taxonomy" id="44745"/>
    <lineage>
        <taxon>Eukaryota</taxon>
        <taxon>Viridiplantae</taxon>
        <taxon>Chlorophyta</taxon>
        <taxon>core chlorophytes</taxon>
        <taxon>Chlorophyceae</taxon>
        <taxon>CS clade</taxon>
        <taxon>Chlamydomonadales</taxon>
        <taxon>Haematococcaceae</taxon>
        <taxon>Haematococcus</taxon>
    </lineage>
</organism>
<keyword evidence="2" id="KW-1185">Reference proteome</keyword>
<dbReference type="Proteomes" id="UP000485058">
    <property type="component" value="Unassembled WGS sequence"/>
</dbReference>
<dbReference type="InterPro" id="IPR025638">
    <property type="entry name" value="DUF4336"/>
</dbReference>
<sequence>ESFRAISNRLFVGPVVELLVYNKVLPYVRAWVDDIVSSWNFRQIIPCHFAAPVKADPLDFKRAFTFAYQGQQDQVSRAAGTPRSTP</sequence>
<dbReference type="AlphaFoldDB" id="A0A6A0AN39"/>